<reference evidence="3" key="1">
    <citation type="submission" date="2016-10" db="EMBL/GenBank/DDBJ databases">
        <authorList>
            <person name="Varghese N."/>
            <person name="Submissions S."/>
        </authorList>
    </citation>
    <scope>NUCLEOTIDE SEQUENCE [LARGE SCALE GENOMIC DNA]</scope>
    <source>
        <strain evidence="3">DSM 18733</strain>
    </source>
</reference>
<dbReference type="STRING" id="407022.SAMN05661044_03877"/>
<keyword evidence="2" id="KW-0808">Transferase</keyword>
<dbReference type="Gene3D" id="3.40.50.2000">
    <property type="entry name" value="Glycogen Phosphorylase B"/>
    <property type="match status" value="2"/>
</dbReference>
<dbReference type="PANTHER" id="PTHR45947">
    <property type="entry name" value="SULFOQUINOVOSYL TRANSFERASE SQD2"/>
    <property type="match status" value="1"/>
</dbReference>
<sequence>MKILNVIASMHPEHGGTSQGVRNAIPALATFGLENEVVCMDDPDAEFIKADDFVIHALGNSKGPWQYQEKLLPWLLNNIANYQRIIIHGLWLYHSYAVNKAIDQYKRTNKSVNTPAVYIMPHGMLDPYFQQASTRKLKALRNWLYWKLIENKVVNGAEGMFFTCEEELKLARIPFSPYRPKSEWNVGYGIPQPPAFHVTMWGQLVEKFPQISKDGYWLFLSRVNEKKGIDLLVQAYLNLKKKGNLKIPQLVVAGPGLETTFGQHVQHVAASEKDIIFTGMLEGDMKWGAIYGAQAFVLPSHQENFGIAVVEALACTKPVLISNQVNIWREIEALDGGIVESDTLEGATIMLEKWAVLSDGHKQRMAEQALAVYHNYFTIEQAAKRMAQALKSLKYA</sequence>
<dbReference type="SUPFAM" id="SSF53756">
    <property type="entry name" value="UDP-Glycosyltransferase/glycogen phosphorylase"/>
    <property type="match status" value="1"/>
</dbReference>
<proteinExistence type="predicted"/>
<name>A0A1H7UP18_OLID1</name>
<dbReference type="InterPro" id="IPR050194">
    <property type="entry name" value="Glycosyltransferase_grp1"/>
</dbReference>
<evidence type="ECO:0000259" key="1">
    <source>
        <dbReference type="Pfam" id="PF00534"/>
    </source>
</evidence>
<dbReference type="Proteomes" id="UP000199421">
    <property type="component" value="Unassembled WGS sequence"/>
</dbReference>
<evidence type="ECO:0000313" key="3">
    <source>
        <dbReference type="Proteomes" id="UP000199421"/>
    </source>
</evidence>
<protein>
    <submittedName>
        <fullName evidence="2">Glycosyltransferase involved in cell wall bisynthesis</fullName>
    </submittedName>
</protein>
<feature type="domain" description="Glycosyl transferase family 1" evidence="1">
    <location>
        <begin position="211"/>
        <end position="333"/>
    </location>
</feature>
<dbReference type="PANTHER" id="PTHR45947:SF3">
    <property type="entry name" value="SULFOQUINOVOSYL TRANSFERASE SQD2"/>
    <property type="match status" value="1"/>
</dbReference>
<dbReference type="Pfam" id="PF00534">
    <property type="entry name" value="Glycos_transf_1"/>
    <property type="match status" value="1"/>
</dbReference>
<dbReference type="EMBL" id="FOAF01000006">
    <property type="protein sequence ID" value="SEL98546.1"/>
    <property type="molecule type" value="Genomic_DNA"/>
</dbReference>
<dbReference type="InterPro" id="IPR001296">
    <property type="entry name" value="Glyco_trans_1"/>
</dbReference>
<dbReference type="RefSeq" id="WP_093327631.1">
    <property type="nucleotide sequence ID" value="NZ_FOAF01000006.1"/>
</dbReference>
<gene>
    <name evidence="2" type="ORF">SAMN05661044_03877</name>
</gene>
<keyword evidence="3" id="KW-1185">Reference proteome</keyword>
<accession>A0A1H7UP18</accession>
<organism evidence="2 3">
    <name type="scientific">Olivibacter domesticus</name>
    <name type="common">Pseudosphingobacterium domesticum</name>
    <dbReference type="NCBI Taxonomy" id="407022"/>
    <lineage>
        <taxon>Bacteria</taxon>
        <taxon>Pseudomonadati</taxon>
        <taxon>Bacteroidota</taxon>
        <taxon>Sphingobacteriia</taxon>
        <taxon>Sphingobacteriales</taxon>
        <taxon>Sphingobacteriaceae</taxon>
        <taxon>Olivibacter</taxon>
    </lineage>
</organism>
<dbReference type="AlphaFoldDB" id="A0A1H7UP18"/>
<dbReference type="GO" id="GO:0016757">
    <property type="term" value="F:glycosyltransferase activity"/>
    <property type="evidence" value="ECO:0007669"/>
    <property type="project" value="InterPro"/>
</dbReference>
<evidence type="ECO:0000313" key="2">
    <source>
        <dbReference type="EMBL" id="SEL98546.1"/>
    </source>
</evidence>
<dbReference type="OrthoDB" id="9790710at2"/>